<dbReference type="Proteomes" id="UP001151760">
    <property type="component" value="Unassembled WGS sequence"/>
</dbReference>
<evidence type="ECO:0000313" key="1">
    <source>
        <dbReference type="EMBL" id="GJU03814.1"/>
    </source>
</evidence>
<dbReference type="EMBL" id="BQNB010021190">
    <property type="protein sequence ID" value="GJU03814.1"/>
    <property type="molecule type" value="Genomic_DNA"/>
</dbReference>
<comment type="caution">
    <text evidence="1">The sequence shown here is derived from an EMBL/GenBank/DDBJ whole genome shotgun (WGS) entry which is preliminary data.</text>
</comment>
<reference evidence="1" key="1">
    <citation type="journal article" date="2022" name="Int. J. Mol. Sci.">
        <title>Draft Genome of Tanacetum Coccineum: Genomic Comparison of Closely Related Tanacetum-Family Plants.</title>
        <authorList>
            <person name="Yamashiro T."/>
            <person name="Shiraishi A."/>
            <person name="Nakayama K."/>
            <person name="Satake H."/>
        </authorList>
    </citation>
    <scope>NUCLEOTIDE SEQUENCE</scope>
</reference>
<evidence type="ECO:0000313" key="2">
    <source>
        <dbReference type="Proteomes" id="UP001151760"/>
    </source>
</evidence>
<name>A0ABQ5IUG5_9ASTR</name>
<accession>A0ABQ5IUG5</accession>
<sequence length="166" mass="18140">MGLVSSGNCDGVDSFKFSTISSCSLLTFEGGSLLNDHNSLRLVIHDPFVPTSSPPPQRGFDFFSGALVGVVRGCEKLASTEELEGYLLAADKVAPTMRGYCECYLQKSDKHTGHVWGAILVVIHEGETLAEVKVRIQKKLEVSDEEFSKCMHIVAQLRSYAIELLS</sequence>
<keyword evidence="2" id="KW-1185">Reference proteome</keyword>
<reference evidence="1" key="2">
    <citation type="submission" date="2022-01" db="EMBL/GenBank/DDBJ databases">
        <authorList>
            <person name="Yamashiro T."/>
            <person name="Shiraishi A."/>
            <person name="Satake H."/>
            <person name="Nakayama K."/>
        </authorList>
    </citation>
    <scope>NUCLEOTIDE SEQUENCE</scope>
</reference>
<protein>
    <submittedName>
        <fullName evidence="1">Uncharacterized protein</fullName>
    </submittedName>
</protein>
<organism evidence="1 2">
    <name type="scientific">Tanacetum coccineum</name>
    <dbReference type="NCBI Taxonomy" id="301880"/>
    <lineage>
        <taxon>Eukaryota</taxon>
        <taxon>Viridiplantae</taxon>
        <taxon>Streptophyta</taxon>
        <taxon>Embryophyta</taxon>
        <taxon>Tracheophyta</taxon>
        <taxon>Spermatophyta</taxon>
        <taxon>Magnoliopsida</taxon>
        <taxon>eudicotyledons</taxon>
        <taxon>Gunneridae</taxon>
        <taxon>Pentapetalae</taxon>
        <taxon>asterids</taxon>
        <taxon>campanulids</taxon>
        <taxon>Asterales</taxon>
        <taxon>Asteraceae</taxon>
        <taxon>Asteroideae</taxon>
        <taxon>Anthemideae</taxon>
        <taxon>Anthemidinae</taxon>
        <taxon>Tanacetum</taxon>
    </lineage>
</organism>
<gene>
    <name evidence="1" type="ORF">Tco_1114152</name>
</gene>
<proteinExistence type="predicted"/>